<proteinExistence type="predicted"/>
<name>X1CH84_9ZZZZ</name>
<reference evidence="1" key="1">
    <citation type="journal article" date="2014" name="Front. Microbiol.">
        <title>High frequency of phylogenetically diverse reductive dehalogenase-homologous genes in deep subseafloor sedimentary metagenomes.</title>
        <authorList>
            <person name="Kawai M."/>
            <person name="Futagami T."/>
            <person name="Toyoda A."/>
            <person name="Takaki Y."/>
            <person name="Nishi S."/>
            <person name="Hori S."/>
            <person name="Arai W."/>
            <person name="Tsubouchi T."/>
            <person name="Morono Y."/>
            <person name="Uchiyama I."/>
            <person name="Ito T."/>
            <person name="Fujiyama A."/>
            <person name="Inagaki F."/>
            <person name="Takami H."/>
        </authorList>
    </citation>
    <scope>NUCLEOTIDE SEQUENCE</scope>
    <source>
        <strain evidence="1">Expedition CK06-06</strain>
    </source>
</reference>
<comment type="caution">
    <text evidence="1">The sequence shown here is derived from an EMBL/GenBank/DDBJ whole genome shotgun (WGS) entry which is preliminary data.</text>
</comment>
<dbReference type="AlphaFoldDB" id="X1CH84"/>
<gene>
    <name evidence="1" type="ORF">S01H4_64130</name>
</gene>
<dbReference type="EMBL" id="BART01038795">
    <property type="protein sequence ID" value="GAH07676.1"/>
    <property type="molecule type" value="Genomic_DNA"/>
</dbReference>
<organism evidence="1">
    <name type="scientific">marine sediment metagenome</name>
    <dbReference type="NCBI Taxonomy" id="412755"/>
    <lineage>
        <taxon>unclassified sequences</taxon>
        <taxon>metagenomes</taxon>
        <taxon>ecological metagenomes</taxon>
    </lineage>
</organism>
<protein>
    <submittedName>
        <fullName evidence="1">Uncharacterized protein</fullName>
    </submittedName>
</protein>
<accession>X1CH84</accession>
<evidence type="ECO:0000313" key="1">
    <source>
        <dbReference type="EMBL" id="GAH07676.1"/>
    </source>
</evidence>
<sequence>EHHKQIRNATMEEFTITRKCRLVSIYGSFCGLCQRYTCISGHCGDCPLYEDNEDNDDTTCCVEWNNLDGVVNRINWEKVDETDWKKVQECEDALIARLESLL</sequence>
<feature type="non-terminal residue" evidence="1">
    <location>
        <position position="1"/>
    </location>
</feature>